<evidence type="ECO:0000256" key="1">
    <source>
        <dbReference type="SAM" id="MobiDB-lite"/>
    </source>
</evidence>
<sequence length="449" mass="49269">MILTHAGLRASKLDPSQDNNVTDPLQLVEGNADLGGAARGTWICGLNQHEALQETTDEGISNVESLSTSRGGKEDKLLGATGEIGQVDIAESLFSLSDQSKESDEEISLIDIDSECSFVVSIWGSNKLTCRRKPIDQFSNGGNHGTMCTGEQPNDQEGAGELQWDYTPTQETFSKIGIADESPVGSMIGPSEQVGPPSLELIYRTMVHNHEQAQKESRKTKIANKQLQSSTKRVVKSCHDISTRITTMVTHTDALETEVKATAKQMVSQEQQILDMQWKLEDAENRQRLNNMWILGIAEGLEGQDTRAHIVCRPGDEKPTFRAPLHECGQVNCDGRSRQRWRRADEAAVQAVKIKNTAAARDLRVPRPGDRGKERWSAALGQCEVAFCGNGLRSDTAEVKSRPTAADPNPPLPEERHGETEITTVPAQTLIKTTHGCPGHERVLRHTAK</sequence>
<feature type="region of interest" description="Disordered" evidence="1">
    <location>
        <begin position="1"/>
        <end position="20"/>
    </location>
</feature>
<dbReference type="AlphaFoldDB" id="A0AAV7UQ96"/>
<comment type="caution">
    <text evidence="2">The sequence shown here is derived from an EMBL/GenBank/DDBJ whole genome shotgun (WGS) entry which is preliminary data.</text>
</comment>
<gene>
    <name evidence="2" type="ORF">NDU88_000355</name>
</gene>
<keyword evidence="3" id="KW-1185">Reference proteome</keyword>
<feature type="region of interest" description="Disordered" evidence="1">
    <location>
        <begin position="396"/>
        <end position="420"/>
    </location>
</feature>
<protein>
    <submittedName>
        <fullName evidence="2">Uncharacterized protein</fullName>
    </submittedName>
</protein>
<dbReference type="EMBL" id="JANPWB010000004">
    <property type="protein sequence ID" value="KAJ1191038.1"/>
    <property type="molecule type" value="Genomic_DNA"/>
</dbReference>
<accession>A0AAV7UQ96</accession>
<proteinExistence type="predicted"/>
<reference evidence="2" key="1">
    <citation type="journal article" date="2022" name="bioRxiv">
        <title>Sequencing and chromosome-scale assembly of the giantPleurodeles waltlgenome.</title>
        <authorList>
            <person name="Brown T."/>
            <person name="Elewa A."/>
            <person name="Iarovenko S."/>
            <person name="Subramanian E."/>
            <person name="Araus A.J."/>
            <person name="Petzold A."/>
            <person name="Susuki M."/>
            <person name="Suzuki K.-i.T."/>
            <person name="Hayashi T."/>
            <person name="Toyoda A."/>
            <person name="Oliveira C."/>
            <person name="Osipova E."/>
            <person name="Leigh N.D."/>
            <person name="Simon A."/>
            <person name="Yun M.H."/>
        </authorList>
    </citation>
    <scope>NUCLEOTIDE SEQUENCE</scope>
    <source>
        <strain evidence="2">20211129_DDA</strain>
        <tissue evidence="2">Liver</tissue>
    </source>
</reference>
<organism evidence="2 3">
    <name type="scientific">Pleurodeles waltl</name>
    <name type="common">Iberian ribbed newt</name>
    <dbReference type="NCBI Taxonomy" id="8319"/>
    <lineage>
        <taxon>Eukaryota</taxon>
        <taxon>Metazoa</taxon>
        <taxon>Chordata</taxon>
        <taxon>Craniata</taxon>
        <taxon>Vertebrata</taxon>
        <taxon>Euteleostomi</taxon>
        <taxon>Amphibia</taxon>
        <taxon>Batrachia</taxon>
        <taxon>Caudata</taxon>
        <taxon>Salamandroidea</taxon>
        <taxon>Salamandridae</taxon>
        <taxon>Pleurodelinae</taxon>
        <taxon>Pleurodeles</taxon>
    </lineage>
</organism>
<name>A0AAV7UQ96_PLEWA</name>
<evidence type="ECO:0000313" key="2">
    <source>
        <dbReference type="EMBL" id="KAJ1191038.1"/>
    </source>
</evidence>
<evidence type="ECO:0000313" key="3">
    <source>
        <dbReference type="Proteomes" id="UP001066276"/>
    </source>
</evidence>
<dbReference type="Proteomes" id="UP001066276">
    <property type="component" value="Chromosome 2_2"/>
</dbReference>